<feature type="transmembrane region" description="Helical" evidence="1">
    <location>
        <begin position="226"/>
        <end position="243"/>
    </location>
</feature>
<sequence>MLEWLAELKRSEKVVWILFSFTCFQLVTKFPNITLIPGERAKVFSGILCLITFLYLLLIKKDSLHLDREWGVCIILALLCVCSGIASGEPTSPLWRGLTVLSSGIGGFWCGRLLLNTPSRIFLFSKLCLILLTLLLLLGIGGYFLYGNVLHLADIHKHPFNNLILLLSFGPLSLLFRDDRRVKIIGIFFLLVSYYVMSLSFDPIIWFPPLLVVGAMVFTNKRRKGTVFFITLAVFLASTIHLYQVPGLFFNKEDISIWFRVENFFFSTHMALQKPLLGIGLVAPRLEYLEDYEIVYPYVTKEQFAEVIPEINRSSENQFLTFMCDLGFPFVLLYSFSVVMLYTRLLRYLRQGKSIGMIHPVVFWVPITGTLIHLQFYDGLLQPQPCWFFHILLGMISVQNVAPTGQNLSPEDEKQGSPTAYV</sequence>
<dbReference type="Proteomes" id="UP000011721">
    <property type="component" value="Chromosome"/>
</dbReference>
<feature type="transmembrane region" description="Helical" evidence="1">
    <location>
        <begin position="70"/>
        <end position="88"/>
    </location>
</feature>
<feature type="transmembrane region" description="Helical" evidence="1">
    <location>
        <begin position="182"/>
        <end position="197"/>
    </location>
</feature>
<dbReference type="EMBL" id="CP003985">
    <property type="protein sequence ID" value="AGF78558.1"/>
    <property type="molecule type" value="Genomic_DNA"/>
</dbReference>
<dbReference type="STRING" id="1167006.UWK_02008"/>
<keyword evidence="1" id="KW-1133">Transmembrane helix</keyword>
<feature type="transmembrane region" description="Helical" evidence="1">
    <location>
        <begin position="41"/>
        <end position="58"/>
    </location>
</feature>
<organism evidence="2 3">
    <name type="scientific">Desulfocapsa sulfexigens (strain DSM 10523 / SB164P1)</name>
    <dbReference type="NCBI Taxonomy" id="1167006"/>
    <lineage>
        <taxon>Bacteria</taxon>
        <taxon>Pseudomonadati</taxon>
        <taxon>Thermodesulfobacteriota</taxon>
        <taxon>Desulfobulbia</taxon>
        <taxon>Desulfobulbales</taxon>
        <taxon>Desulfocapsaceae</taxon>
        <taxon>Desulfocapsa</taxon>
    </lineage>
</organism>
<dbReference type="HOGENOM" id="CLU_650085_0_0_7"/>
<reference evidence="3" key="1">
    <citation type="journal article" date="2013" name="Stand. Genomic Sci.">
        <title>Complete genome sequence of Desulfocapsa sulfexigens, a marine deltaproteobacterium specialized in disproportionating inorganic sulfur compounds.</title>
        <authorList>
            <person name="Finster K.W."/>
            <person name="Kjeldsen K.U."/>
            <person name="Kube M."/>
            <person name="Reinhardt R."/>
            <person name="Mussmann M."/>
            <person name="Amann R."/>
            <person name="Schreiber L."/>
        </authorList>
    </citation>
    <scope>NUCLEOTIDE SEQUENCE [LARGE SCALE GENOMIC DNA]</scope>
    <source>
        <strain evidence="3">DSM 10523 / SB164P1</strain>
    </source>
</reference>
<proteinExistence type="predicted"/>
<protein>
    <recommendedName>
        <fullName evidence="4">O-Antigen ligase</fullName>
    </recommendedName>
</protein>
<keyword evidence="3" id="KW-1185">Reference proteome</keyword>
<feature type="transmembrane region" description="Helical" evidence="1">
    <location>
        <begin position="94"/>
        <end position="115"/>
    </location>
</feature>
<feature type="transmembrane region" description="Helical" evidence="1">
    <location>
        <begin position="319"/>
        <end position="343"/>
    </location>
</feature>
<feature type="transmembrane region" description="Helical" evidence="1">
    <location>
        <begin position="355"/>
        <end position="376"/>
    </location>
</feature>
<evidence type="ECO:0000256" key="1">
    <source>
        <dbReference type="SAM" id="Phobius"/>
    </source>
</evidence>
<dbReference type="eggNOG" id="COG3307">
    <property type="taxonomic scope" value="Bacteria"/>
</dbReference>
<name>M1P506_DESSD</name>
<keyword evidence="1" id="KW-0812">Transmembrane</keyword>
<feature type="transmembrane region" description="Helical" evidence="1">
    <location>
        <begin position="127"/>
        <end position="146"/>
    </location>
</feature>
<feature type="transmembrane region" description="Helical" evidence="1">
    <location>
        <begin position="158"/>
        <end position="175"/>
    </location>
</feature>
<accession>M1P506</accession>
<dbReference type="KEGG" id="dsf:UWK_02008"/>
<gene>
    <name evidence="2" type="ordered locus">UWK_02008</name>
</gene>
<evidence type="ECO:0000313" key="2">
    <source>
        <dbReference type="EMBL" id="AGF78558.1"/>
    </source>
</evidence>
<feature type="transmembrane region" description="Helical" evidence="1">
    <location>
        <begin position="14"/>
        <end position="35"/>
    </location>
</feature>
<keyword evidence="1" id="KW-0472">Membrane</keyword>
<dbReference type="AlphaFoldDB" id="M1P506"/>
<evidence type="ECO:0000313" key="3">
    <source>
        <dbReference type="Proteomes" id="UP000011721"/>
    </source>
</evidence>
<evidence type="ECO:0008006" key="4">
    <source>
        <dbReference type="Google" id="ProtNLM"/>
    </source>
</evidence>